<dbReference type="AlphaFoldDB" id="A0A261U4H1"/>
<protein>
    <submittedName>
        <fullName evidence="1">Uncharacterized protein</fullName>
    </submittedName>
</protein>
<dbReference type="EMBL" id="NEVQ01000013">
    <property type="protein sequence ID" value="OZI56779.1"/>
    <property type="molecule type" value="Genomic_DNA"/>
</dbReference>
<dbReference type="RefSeq" id="WP_094838293.1">
    <property type="nucleotide sequence ID" value="NZ_NEVQ01000013.1"/>
</dbReference>
<gene>
    <name evidence="1" type="ORF">CAL20_15385</name>
</gene>
<accession>A0A261U4H1</accession>
<reference evidence="1 2" key="1">
    <citation type="submission" date="2017-05" db="EMBL/GenBank/DDBJ databases">
        <title>Complete and WGS of Bordetella genogroups.</title>
        <authorList>
            <person name="Spilker T."/>
            <person name="LiPuma J."/>
        </authorList>
    </citation>
    <scope>NUCLEOTIDE SEQUENCE [LARGE SCALE GENOMIC DNA]</scope>
    <source>
        <strain evidence="1 2">AU9919</strain>
    </source>
</reference>
<evidence type="ECO:0000313" key="1">
    <source>
        <dbReference type="EMBL" id="OZI56779.1"/>
    </source>
</evidence>
<keyword evidence="2" id="KW-1185">Reference proteome</keyword>
<name>A0A261U4H1_9BORD</name>
<evidence type="ECO:0000313" key="2">
    <source>
        <dbReference type="Proteomes" id="UP000216885"/>
    </source>
</evidence>
<comment type="caution">
    <text evidence="1">The sequence shown here is derived from an EMBL/GenBank/DDBJ whole genome shotgun (WGS) entry which is preliminary data.</text>
</comment>
<proteinExistence type="predicted"/>
<sequence length="412" mass="44237">MTTDNKQYVLTGDEVESLLIQYNSGRTPPSANFLAAFEQAVLFKLRVPLADERAKWQNAQRIAELPAVDKALANFCDDGIQNNAVLLVQAILDAAPHAIPDTSEADASPVVPGGPYSDPEDLIATLEAAPQASADPTRPMLEGKPLDSEFSKVLADNFDELCIRPAAEDSAKGAGDVALPLLPKPQNGGLHHTQKDIKDYARAALAAQPAASASEACDHSEHVRPADGVCVECGEQVQPAASAEPALLRQLEAAANYIDKLGGDSKGFRMSALLSRYGRPAGDAQPIRLEHMAVADEDGLRWMSGRKMPAGVESVELYAVPGYGKAPNAVYAAPVASQKADDARDAERWRLLGADDIIQVGDEFLHDDCVRWEPIEPHHALWIGMRYATLLKPARRLYDAAIAQQRKGEGAA</sequence>
<dbReference type="Proteomes" id="UP000216885">
    <property type="component" value="Unassembled WGS sequence"/>
</dbReference>
<organism evidence="1 2">
    <name type="scientific">Bordetella genomosp. 4</name>
    <dbReference type="NCBI Taxonomy" id="463044"/>
    <lineage>
        <taxon>Bacteria</taxon>
        <taxon>Pseudomonadati</taxon>
        <taxon>Pseudomonadota</taxon>
        <taxon>Betaproteobacteria</taxon>
        <taxon>Burkholderiales</taxon>
        <taxon>Alcaligenaceae</taxon>
        <taxon>Bordetella</taxon>
    </lineage>
</organism>